<evidence type="ECO:0000256" key="4">
    <source>
        <dbReference type="ARBA" id="ARBA00022989"/>
    </source>
</evidence>
<evidence type="ECO:0000313" key="7">
    <source>
        <dbReference type="EMBL" id="GGY59790.1"/>
    </source>
</evidence>
<dbReference type="EMBL" id="CP036401">
    <property type="protein sequence ID" value="QBI02197.1"/>
    <property type="molecule type" value="Genomic_DNA"/>
</dbReference>
<feature type="transmembrane region" description="Helical" evidence="6">
    <location>
        <begin position="237"/>
        <end position="256"/>
    </location>
</feature>
<dbReference type="GO" id="GO:0015658">
    <property type="term" value="F:branched-chain amino acid transmembrane transporter activity"/>
    <property type="evidence" value="ECO:0007669"/>
    <property type="project" value="InterPro"/>
</dbReference>
<name>A0A411WZN4_9BURK</name>
<organism evidence="7 10">
    <name type="scientific">Pseudoduganella albidiflava</name>
    <dbReference type="NCBI Taxonomy" id="321983"/>
    <lineage>
        <taxon>Bacteria</taxon>
        <taxon>Pseudomonadati</taxon>
        <taxon>Pseudomonadota</taxon>
        <taxon>Betaproteobacteria</taxon>
        <taxon>Burkholderiales</taxon>
        <taxon>Oxalobacteraceae</taxon>
        <taxon>Telluria group</taxon>
        <taxon>Pseudoduganella</taxon>
    </lineage>
</organism>
<evidence type="ECO:0000256" key="1">
    <source>
        <dbReference type="ARBA" id="ARBA00004651"/>
    </source>
</evidence>
<feature type="transmembrane region" description="Helical" evidence="6">
    <location>
        <begin position="276"/>
        <end position="300"/>
    </location>
</feature>
<dbReference type="Proteomes" id="UP000292307">
    <property type="component" value="Chromosome"/>
</dbReference>
<dbReference type="EMBL" id="BMWV01000013">
    <property type="protein sequence ID" value="GGY59790.1"/>
    <property type="molecule type" value="Genomic_DNA"/>
</dbReference>
<evidence type="ECO:0000256" key="2">
    <source>
        <dbReference type="ARBA" id="ARBA00022475"/>
    </source>
</evidence>
<dbReference type="Proteomes" id="UP000628442">
    <property type="component" value="Unassembled WGS sequence"/>
</dbReference>
<proteinExistence type="predicted"/>
<dbReference type="OrthoDB" id="9814461at2"/>
<evidence type="ECO:0000313" key="9">
    <source>
        <dbReference type="Proteomes" id="UP000292307"/>
    </source>
</evidence>
<feature type="transmembrane region" description="Helical" evidence="6">
    <location>
        <begin position="67"/>
        <end position="91"/>
    </location>
</feature>
<keyword evidence="4 6" id="KW-1133">Transmembrane helix</keyword>
<keyword evidence="9" id="KW-1185">Reference proteome</keyword>
<evidence type="ECO:0000256" key="6">
    <source>
        <dbReference type="SAM" id="Phobius"/>
    </source>
</evidence>
<evidence type="ECO:0000256" key="3">
    <source>
        <dbReference type="ARBA" id="ARBA00022692"/>
    </source>
</evidence>
<dbReference type="InterPro" id="IPR001851">
    <property type="entry name" value="ABC_transp_permease"/>
</dbReference>
<dbReference type="PANTHER" id="PTHR30482:SF17">
    <property type="entry name" value="ABC TRANSPORTER ATP-BINDING PROTEIN"/>
    <property type="match status" value="1"/>
</dbReference>
<reference evidence="7" key="3">
    <citation type="submission" date="2022-12" db="EMBL/GenBank/DDBJ databases">
        <authorList>
            <person name="Sun Q."/>
            <person name="Kim S."/>
        </authorList>
    </citation>
    <scope>NUCLEOTIDE SEQUENCE</scope>
    <source>
        <strain evidence="7">KCTC 12343</strain>
    </source>
</reference>
<keyword evidence="5 6" id="KW-0472">Membrane</keyword>
<evidence type="ECO:0000256" key="5">
    <source>
        <dbReference type="ARBA" id="ARBA00023136"/>
    </source>
</evidence>
<evidence type="ECO:0000313" key="10">
    <source>
        <dbReference type="Proteomes" id="UP000628442"/>
    </source>
</evidence>
<dbReference type="RefSeq" id="WP_131146312.1">
    <property type="nucleotide sequence ID" value="NZ_BMWV01000013.1"/>
</dbReference>
<dbReference type="GO" id="GO:0005886">
    <property type="term" value="C:plasma membrane"/>
    <property type="evidence" value="ECO:0007669"/>
    <property type="project" value="UniProtKB-SubCell"/>
</dbReference>
<keyword evidence="2" id="KW-1003">Cell membrane</keyword>
<dbReference type="CDD" id="cd06581">
    <property type="entry name" value="TM_PBP1_LivM_like"/>
    <property type="match status" value="1"/>
</dbReference>
<sequence>MSVLSKAALSKVEVAGDAAPRAAAVVRPPRLPDGRWHPLEIVFWLLPVASWFLFPQYLVLTSQIMIVGLFALSLDLILGYAGIVSLGHAAFFGLGAYTAGLLAVHGWGEPVTGLLAGAVVAGLFGWIVSFLVVRGQDLTRLMVTLGIGLMLFEAANKASWLTGGVDGLSGMMVSNLLGTFEFDLEGKTGFVYSYVVLFLVFLVLRRLVNSPFGLGLRGIREGGRRMPAIGADVNSRLRAIFTVGAVVAGIAGALLAQTTQFVGLDMLGFPRSAELLIMLVLGGTGRLYGALIGAAVFMIAQDKIAGINPTYWQFWIGLLLVCIVMFAKGGIVGGFANMLERMRERKENK</sequence>
<reference evidence="8 9" key="2">
    <citation type="submission" date="2019-02" db="EMBL/GenBank/DDBJ databases">
        <title>Draft Genome Sequences of Six Type Strains of the Genus Massilia.</title>
        <authorList>
            <person name="Miess H."/>
            <person name="Frediansyhah A."/>
            <person name="Gross H."/>
        </authorList>
    </citation>
    <scope>NUCLEOTIDE SEQUENCE [LARGE SCALE GENOMIC DNA]</scope>
    <source>
        <strain evidence="8 9">DSM 17472</strain>
    </source>
</reference>
<feature type="transmembrane region" description="Helical" evidence="6">
    <location>
        <begin position="312"/>
        <end position="339"/>
    </location>
</feature>
<dbReference type="InterPro" id="IPR043428">
    <property type="entry name" value="LivM-like"/>
</dbReference>
<feature type="transmembrane region" description="Helical" evidence="6">
    <location>
        <begin position="190"/>
        <end position="208"/>
    </location>
</feature>
<accession>A0A411WZN4</accession>
<dbReference type="Pfam" id="PF02653">
    <property type="entry name" value="BPD_transp_2"/>
    <property type="match status" value="1"/>
</dbReference>
<feature type="transmembrane region" description="Helical" evidence="6">
    <location>
        <begin position="111"/>
        <end position="133"/>
    </location>
</feature>
<protein>
    <submittedName>
        <fullName evidence="7">Branched-chain amino acid ABC transporter permease</fullName>
    </submittedName>
</protein>
<dbReference type="PANTHER" id="PTHR30482">
    <property type="entry name" value="HIGH-AFFINITY BRANCHED-CHAIN AMINO ACID TRANSPORT SYSTEM PERMEASE"/>
    <property type="match status" value="1"/>
</dbReference>
<dbReference type="AlphaFoldDB" id="A0A411WZN4"/>
<evidence type="ECO:0000313" key="8">
    <source>
        <dbReference type="EMBL" id="QBI02197.1"/>
    </source>
</evidence>
<keyword evidence="3 6" id="KW-0812">Transmembrane</keyword>
<reference evidence="7" key="1">
    <citation type="journal article" date="2014" name="Int. J. Syst. Evol. Microbiol.">
        <title>Complete genome sequence of Corynebacterium casei LMG S-19264T (=DSM 44701T), isolated from a smear-ripened cheese.</title>
        <authorList>
            <consortium name="US DOE Joint Genome Institute (JGI-PGF)"/>
            <person name="Walter F."/>
            <person name="Albersmeier A."/>
            <person name="Kalinowski J."/>
            <person name="Ruckert C."/>
        </authorList>
    </citation>
    <scope>NUCLEOTIDE SEQUENCE</scope>
    <source>
        <strain evidence="7">KCTC 12343</strain>
    </source>
</reference>
<comment type="subcellular location">
    <subcellularLocation>
        <location evidence="1">Cell membrane</location>
        <topology evidence="1">Multi-pass membrane protein</topology>
    </subcellularLocation>
</comment>
<gene>
    <name evidence="8" type="ORF">EYF70_16055</name>
    <name evidence="7" type="ORF">GCM10007387_47890</name>
</gene>